<feature type="signal peptide" evidence="1">
    <location>
        <begin position="1"/>
        <end position="20"/>
    </location>
</feature>
<evidence type="ECO:0000256" key="1">
    <source>
        <dbReference type="SAM" id="SignalP"/>
    </source>
</evidence>
<name>A0A2N9WU84_9NEIS</name>
<dbReference type="PROSITE" id="PS51257">
    <property type="entry name" value="PROKAR_LIPOPROTEIN"/>
    <property type="match status" value="1"/>
</dbReference>
<dbReference type="AlphaFoldDB" id="A0A2N9WU84"/>
<reference evidence="3 4" key="1">
    <citation type="journal article" date="2017" name="MBio">
        <title>Type VI secretion-mediated competition in the bee gut microbiome.</title>
        <authorList>
            <person name="Steele M.I."/>
            <person name="Kwong W.K."/>
            <person name="Powell J.E."/>
            <person name="Whiteley M."/>
            <person name="Moran N.A."/>
        </authorList>
    </citation>
    <scope>NUCLEOTIDE SEQUENCE [LARGE SCALE GENOMIC DNA]</scope>
    <source>
        <strain evidence="3 4">App2-2</strain>
    </source>
</reference>
<evidence type="ECO:0000313" key="3">
    <source>
        <dbReference type="EMBL" id="PIT15597.1"/>
    </source>
</evidence>
<sequence length="148" mass="16617">MKIIYFHRLITSLIVCTILAACTTTSVPKKTDGSWIELGVSASGNVQHALDSNSIRRQGNLVTFRDRKTVIDPKQQYYSNTPAYKTALSTTQIDCSRKLFRVLDVELLDAHGELIRQDHFGETDLRPMGITSGSASEQQYQRVCSHQL</sequence>
<evidence type="ECO:0000313" key="4">
    <source>
        <dbReference type="Proteomes" id="UP000231293"/>
    </source>
</evidence>
<accession>A0A2N9WU84</accession>
<feature type="chain" id="PRO_5014789791" description="Surface-adhesin protein E-like domain-containing protein" evidence="1">
    <location>
        <begin position="21"/>
        <end position="148"/>
    </location>
</feature>
<dbReference type="EMBL" id="MDVB01000058">
    <property type="protein sequence ID" value="PIT15597.1"/>
    <property type="molecule type" value="Genomic_DNA"/>
</dbReference>
<protein>
    <recommendedName>
        <fullName evidence="2">Surface-adhesin protein E-like domain-containing protein</fullName>
    </recommendedName>
</protein>
<dbReference type="Pfam" id="PF16747">
    <property type="entry name" value="Adhesin_E"/>
    <property type="match status" value="1"/>
</dbReference>
<dbReference type="RefSeq" id="WP_100113557.1">
    <property type="nucleotide sequence ID" value="NZ_MDVB01000058.1"/>
</dbReference>
<evidence type="ECO:0000259" key="2">
    <source>
        <dbReference type="Pfam" id="PF16747"/>
    </source>
</evidence>
<feature type="domain" description="Surface-adhesin protein E-like" evidence="2">
    <location>
        <begin position="35"/>
        <end position="145"/>
    </location>
</feature>
<dbReference type="Proteomes" id="UP000231293">
    <property type="component" value="Unassembled WGS sequence"/>
</dbReference>
<comment type="caution">
    <text evidence="3">The sequence shown here is derived from an EMBL/GenBank/DDBJ whole genome shotgun (WGS) entry which is preliminary data.</text>
</comment>
<organism evidence="3 4">
    <name type="scientific">Snodgrassella alvi</name>
    <dbReference type="NCBI Taxonomy" id="1196083"/>
    <lineage>
        <taxon>Bacteria</taxon>
        <taxon>Pseudomonadati</taxon>
        <taxon>Pseudomonadota</taxon>
        <taxon>Betaproteobacteria</taxon>
        <taxon>Neisseriales</taxon>
        <taxon>Neisseriaceae</taxon>
        <taxon>Snodgrassella</taxon>
    </lineage>
</organism>
<keyword evidence="1" id="KW-0732">Signal</keyword>
<gene>
    <name evidence="3" type="ORF">BGI32_05375</name>
</gene>
<proteinExistence type="predicted"/>
<dbReference type="InterPro" id="IPR031939">
    <property type="entry name" value="Adhesin_E-like"/>
</dbReference>